<sequence length="112" mass="13144">MHKSKSENVKWLGLNVIKVGSITKEKMKRNLVSLKSYDTKIMEISQKYIPIETVELSISNVIKLVGNNSKLKDVLFKDNFPIFSQLNVWKIPKCHLQLVRVELEHTFNIRYR</sequence>
<organism evidence="1 2">
    <name type="scientific">Henosepilachna vigintioctopunctata</name>
    <dbReference type="NCBI Taxonomy" id="420089"/>
    <lineage>
        <taxon>Eukaryota</taxon>
        <taxon>Metazoa</taxon>
        <taxon>Ecdysozoa</taxon>
        <taxon>Arthropoda</taxon>
        <taxon>Hexapoda</taxon>
        <taxon>Insecta</taxon>
        <taxon>Pterygota</taxon>
        <taxon>Neoptera</taxon>
        <taxon>Endopterygota</taxon>
        <taxon>Coleoptera</taxon>
        <taxon>Polyphaga</taxon>
        <taxon>Cucujiformia</taxon>
        <taxon>Coccinelloidea</taxon>
        <taxon>Coccinellidae</taxon>
        <taxon>Epilachninae</taxon>
        <taxon>Epilachnini</taxon>
        <taxon>Henosepilachna</taxon>
    </lineage>
</organism>
<gene>
    <name evidence="1" type="ORF">WA026_014726</name>
</gene>
<dbReference type="AlphaFoldDB" id="A0AAW1VDY2"/>
<reference evidence="1 2" key="1">
    <citation type="submission" date="2023-03" db="EMBL/GenBank/DDBJ databases">
        <title>Genome insight into feeding habits of ladybird beetles.</title>
        <authorList>
            <person name="Li H.-S."/>
            <person name="Huang Y.-H."/>
            <person name="Pang H."/>
        </authorList>
    </citation>
    <scope>NUCLEOTIDE SEQUENCE [LARGE SCALE GENOMIC DNA]</scope>
    <source>
        <strain evidence="1">SYSU_2023b</strain>
        <tissue evidence="1">Whole body</tissue>
    </source>
</reference>
<proteinExistence type="predicted"/>
<accession>A0AAW1VDY2</accession>
<protein>
    <submittedName>
        <fullName evidence="1">Uncharacterized protein</fullName>
    </submittedName>
</protein>
<name>A0AAW1VDY2_9CUCU</name>
<dbReference type="Proteomes" id="UP001431783">
    <property type="component" value="Unassembled WGS sequence"/>
</dbReference>
<comment type="caution">
    <text evidence="1">The sequence shown here is derived from an EMBL/GenBank/DDBJ whole genome shotgun (WGS) entry which is preliminary data.</text>
</comment>
<evidence type="ECO:0000313" key="2">
    <source>
        <dbReference type="Proteomes" id="UP001431783"/>
    </source>
</evidence>
<keyword evidence="2" id="KW-1185">Reference proteome</keyword>
<evidence type="ECO:0000313" key="1">
    <source>
        <dbReference type="EMBL" id="KAK9891489.1"/>
    </source>
</evidence>
<dbReference type="EMBL" id="JARQZJ010000128">
    <property type="protein sequence ID" value="KAK9891489.1"/>
    <property type="molecule type" value="Genomic_DNA"/>
</dbReference>